<dbReference type="Proteomes" id="UP000237438">
    <property type="component" value="Unassembled WGS sequence"/>
</dbReference>
<reference evidence="1 2" key="1">
    <citation type="submission" date="2017-10" db="EMBL/GenBank/DDBJ databases">
        <title>Development of genomic resources for the powdery mildew, Erysiphe pulchra.</title>
        <authorList>
            <person name="Wadl P.A."/>
            <person name="Mack B.M."/>
            <person name="Moore G."/>
            <person name="Beltz S.B."/>
        </authorList>
    </citation>
    <scope>NUCLEOTIDE SEQUENCE [LARGE SCALE GENOMIC DNA]</scope>
    <source>
        <strain evidence="1">Cflorida</strain>
    </source>
</reference>
<protein>
    <recommendedName>
        <fullName evidence="3">Endonuclease/exonuclease/phosphatase domain-containing protein</fullName>
    </recommendedName>
</protein>
<name>A0A2S4PTN2_9PEZI</name>
<evidence type="ECO:0000313" key="2">
    <source>
        <dbReference type="Proteomes" id="UP000237438"/>
    </source>
</evidence>
<dbReference type="EMBL" id="PEDP01000626">
    <property type="protein sequence ID" value="POS85376.1"/>
    <property type="molecule type" value="Genomic_DNA"/>
</dbReference>
<dbReference type="SUPFAM" id="SSF56219">
    <property type="entry name" value="DNase I-like"/>
    <property type="match status" value="1"/>
</dbReference>
<keyword evidence="2" id="KW-1185">Reference proteome</keyword>
<evidence type="ECO:0000313" key="1">
    <source>
        <dbReference type="EMBL" id="POS85376.1"/>
    </source>
</evidence>
<accession>A0A2S4PTN2</accession>
<dbReference type="AlphaFoldDB" id="A0A2S4PTN2"/>
<comment type="caution">
    <text evidence="1">The sequence shown here is derived from an EMBL/GenBank/DDBJ whole genome shotgun (WGS) entry which is preliminary data.</text>
</comment>
<proteinExistence type="predicted"/>
<organism evidence="1 2">
    <name type="scientific">Erysiphe pulchra</name>
    <dbReference type="NCBI Taxonomy" id="225359"/>
    <lineage>
        <taxon>Eukaryota</taxon>
        <taxon>Fungi</taxon>
        <taxon>Dikarya</taxon>
        <taxon>Ascomycota</taxon>
        <taxon>Pezizomycotina</taxon>
        <taxon>Leotiomycetes</taxon>
        <taxon>Erysiphales</taxon>
        <taxon>Erysiphaceae</taxon>
        <taxon>Erysiphe</taxon>
    </lineage>
</organism>
<sequence length="688" mass="78136">MALAQYRMEEYANKSRNEVEVFKEGDRVWLDLKNIQTPQLSKKLSWINAKYKVAKIIDSHCVELDTPSSILPRFHVDSLKRAAMDPLPSQTWIGFAEPTWEPRENLEETVALDVFEQIYGKKDNTSEEMGAIVGRRKTKCTLEPHVDTTTYVTILILINWSSYIEPFCRLRLVALDPELFCRLLSTTIRGLDPNQLIFSKKALENYATGLTDAERMVYMGAARRSLGQIEIPVQNKPIIEPVPPSKRAAQHTAESFQDSITDNHHPFLPQELVQIFKVRQKQEHLWHTRLMVCTSFYSFIECAATSFKDCEDKDLAIMLQENLKSTIAKFAASDADPKAYRPQLKSSNTKHIESVKPKKTSQSAPVAIPRIFSTTNSGCKVQNSVNPTLPPKPIVNMSSWSTAVQNGFKKTKAPQDDCYIPFGGEEVRSRAATYTRKDPNRIKATQKPTISLTEDYCWVVVNDIMFLNVYKAPQNPSAVQPLLNWVPPSKAIAFGDFNSVHWVWQPSVRYTYGQGEEIEKLAELDNMSFLIIGEPTHRAVEREECVTSDHLPIFGSLISNPKVSHTSEGPLRVTKDRLPQFAKVIARWMTPVFEPKSIVELDKYGESICIVLTDAIKAVGSQKRRAAIMDGECSTFAKEYKDIIALEKREYWKTQIEKANSAAEAFKLVRLSAQRHLNFPPPIFMKEN</sequence>
<evidence type="ECO:0008006" key="3">
    <source>
        <dbReference type="Google" id="ProtNLM"/>
    </source>
</evidence>
<dbReference type="OrthoDB" id="3660400at2759"/>
<dbReference type="Gene3D" id="3.60.10.10">
    <property type="entry name" value="Endonuclease/exonuclease/phosphatase"/>
    <property type="match status" value="1"/>
</dbReference>
<gene>
    <name evidence="1" type="ORF">EPUL_001555</name>
</gene>
<dbReference type="InterPro" id="IPR036691">
    <property type="entry name" value="Endo/exonu/phosph_ase_sf"/>
</dbReference>